<accession>A0ABQ3X7Z5</accession>
<evidence type="ECO:0000313" key="2">
    <source>
        <dbReference type="EMBL" id="GID54638.1"/>
    </source>
</evidence>
<sequence>MRSLRSTSLTALAVLSVAVPLAAITAPTAAVAASSKFCDGGSYTVLGKTGTKDRFRGTVAAPAGRFTVQGKYTRFDIDPATFAIYDYTFTGAANVGDMTGRKPTPVYTSKVPDHRGLALTSAISLELRDEGLTVSRTGANGLSMKIQAKDCAQGGIFQMEPSRGDGTRTRIVHTLADSTFYYDNPRFRARLGAWLGSECTSEQTGPAGTFCVRVSPRVNIGSDVAPALVLRDSAQVATRIPQASCGPDFTNTLGLSETRDHCGATSIWDVASGGRMGMVTGEDATEVANPPTNCTNDCQAENGVNGRLATLGFPAVVDPAVKLTPRTSTDGLTAPLTVPFTAPFTAP</sequence>
<organism evidence="2 3">
    <name type="scientific">Actinoplanes couchii</name>
    <dbReference type="NCBI Taxonomy" id="403638"/>
    <lineage>
        <taxon>Bacteria</taxon>
        <taxon>Bacillati</taxon>
        <taxon>Actinomycetota</taxon>
        <taxon>Actinomycetes</taxon>
        <taxon>Micromonosporales</taxon>
        <taxon>Micromonosporaceae</taxon>
        <taxon>Actinoplanes</taxon>
    </lineage>
</organism>
<comment type="caution">
    <text evidence="2">The sequence shown here is derived from an EMBL/GenBank/DDBJ whole genome shotgun (WGS) entry which is preliminary data.</text>
</comment>
<gene>
    <name evidence="2" type="ORF">Aco03nite_030420</name>
</gene>
<dbReference type="EMBL" id="BOMG01000042">
    <property type="protein sequence ID" value="GID54638.1"/>
    <property type="molecule type" value="Genomic_DNA"/>
</dbReference>
<protein>
    <submittedName>
        <fullName evidence="2">Uncharacterized protein</fullName>
    </submittedName>
</protein>
<feature type="signal peptide" evidence="1">
    <location>
        <begin position="1"/>
        <end position="32"/>
    </location>
</feature>
<dbReference type="Proteomes" id="UP000612282">
    <property type="component" value="Unassembled WGS sequence"/>
</dbReference>
<dbReference type="RefSeq" id="WP_203795731.1">
    <property type="nucleotide sequence ID" value="NZ_BAAAQE010000036.1"/>
</dbReference>
<evidence type="ECO:0000256" key="1">
    <source>
        <dbReference type="SAM" id="SignalP"/>
    </source>
</evidence>
<keyword evidence="3" id="KW-1185">Reference proteome</keyword>
<evidence type="ECO:0000313" key="3">
    <source>
        <dbReference type="Proteomes" id="UP000612282"/>
    </source>
</evidence>
<proteinExistence type="predicted"/>
<reference evidence="2 3" key="1">
    <citation type="submission" date="2021-01" db="EMBL/GenBank/DDBJ databases">
        <title>Whole genome shotgun sequence of Actinoplanes couchii NBRC 106145.</title>
        <authorList>
            <person name="Komaki H."/>
            <person name="Tamura T."/>
        </authorList>
    </citation>
    <scope>NUCLEOTIDE SEQUENCE [LARGE SCALE GENOMIC DNA]</scope>
    <source>
        <strain evidence="2 3">NBRC 106145</strain>
    </source>
</reference>
<feature type="chain" id="PRO_5047439001" evidence="1">
    <location>
        <begin position="33"/>
        <end position="347"/>
    </location>
</feature>
<name>A0ABQ3X7Z5_9ACTN</name>
<keyword evidence="1" id="KW-0732">Signal</keyword>